<feature type="compositionally biased region" description="Basic and acidic residues" evidence="1">
    <location>
        <begin position="191"/>
        <end position="231"/>
    </location>
</feature>
<evidence type="ECO:0000313" key="2">
    <source>
        <dbReference type="EMBL" id="TGZ76445.1"/>
    </source>
</evidence>
<dbReference type="AlphaFoldDB" id="A0A4S2MIA5"/>
<gene>
    <name evidence="2" type="ORF">EX30DRAFT_390204</name>
</gene>
<proteinExistence type="predicted"/>
<feature type="compositionally biased region" description="Polar residues" evidence="1">
    <location>
        <begin position="159"/>
        <end position="171"/>
    </location>
</feature>
<protein>
    <submittedName>
        <fullName evidence="2">Uncharacterized protein</fullName>
    </submittedName>
</protein>
<dbReference type="EMBL" id="ML220178">
    <property type="protein sequence ID" value="TGZ76445.1"/>
    <property type="molecule type" value="Genomic_DNA"/>
</dbReference>
<evidence type="ECO:0000313" key="3">
    <source>
        <dbReference type="Proteomes" id="UP000298138"/>
    </source>
</evidence>
<dbReference type="Proteomes" id="UP000298138">
    <property type="component" value="Unassembled WGS sequence"/>
</dbReference>
<evidence type="ECO:0000256" key="1">
    <source>
        <dbReference type="SAM" id="MobiDB-lite"/>
    </source>
</evidence>
<organism evidence="2 3">
    <name type="scientific">Ascodesmis nigricans</name>
    <dbReference type="NCBI Taxonomy" id="341454"/>
    <lineage>
        <taxon>Eukaryota</taxon>
        <taxon>Fungi</taxon>
        <taxon>Dikarya</taxon>
        <taxon>Ascomycota</taxon>
        <taxon>Pezizomycotina</taxon>
        <taxon>Pezizomycetes</taxon>
        <taxon>Pezizales</taxon>
        <taxon>Ascodesmidaceae</taxon>
        <taxon>Ascodesmis</taxon>
    </lineage>
</organism>
<dbReference type="InParanoid" id="A0A4S2MIA5"/>
<reference evidence="2 3" key="1">
    <citation type="submission" date="2019-04" db="EMBL/GenBank/DDBJ databases">
        <title>Comparative genomics and transcriptomics to analyze fruiting body development in filamentous ascomycetes.</title>
        <authorList>
            <consortium name="DOE Joint Genome Institute"/>
            <person name="Lutkenhaus R."/>
            <person name="Traeger S."/>
            <person name="Breuer J."/>
            <person name="Kuo A."/>
            <person name="Lipzen A."/>
            <person name="Pangilinan J."/>
            <person name="Dilworth D."/>
            <person name="Sandor L."/>
            <person name="Poggeler S."/>
            <person name="Barry K."/>
            <person name="Grigoriev I.V."/>
            <person name="Nowrousian M."/>
        </authorList>
    </citation>
    <scope>NUCLEOTIDE SEQUENCE [LARGE SCALE GENOMIC DNA]</scope>
    <source>
        <strain evidence="2 3">CBS 389.68</strain>
    </source>
</reference>
<accession>A0A4S2MIA5</accession>
<name>A0A4S2MIA5_9PEZI</name>
<feature type="region of interest" description="Disordered" evidence="1">
    <location>
        <begin position="159"/>
        <end position="236"/>
    </location>
</feature>
<keyword evidence="3" id="KW-1185">Reference proteome</keyword>
<sequence length="291" mass="32220">MARDSGGDGDWGGECDLFDRTGMRVVVGDYYYYLANSDWRARMGCLLPPCLYQCRVSSCVVSSQIPVPSVVGVIVSCLLHYATVYNSLRQHNPTSSLLCNTPEPGSYADGLSTNSTSQHRGQTPDLSEELVTTAASTEELVAVIVLRLVRRRQPGTDSYTSVLEAGTTSVEPTAPTEPWSKEECSTAGTERSGEQTSKRTRRERRERDSLGRDWRDIELRGKKEKTKERGRISTAHTTQHLPTAQSIQIRTTSGRQTGKRSWAGLGATYCLPVSVCERKTFVWGNSAKRLF</sequence>